<evidence type="ECO:0000313" key="3">
    <source>
        <dbReference type="EMBL" id="SDV46983.1"/>
    </source>
</evidence>
<reference evidence="4" key="1">
    <citation type="submission" date="2016-09" db="EMBL/GenBank/DDBJ databases">
        <authorList>
            <person name="Varghese N."/>
            <person name="Submissions S."/>
        </authorList>
    </citation>
    <scope>NUCLEOTIDE SEQUENCE [LARGE SCALE GENOMIC DNA]</scope>
    <source>
        <strain evidence="4">JS23</strain>
    </source>
</reference>
<dbReference type="GO" id="GO:0051213">
    <property type="term" value="F:dioxygenase activity"/>
    <property type="evidence" value="ECO:0007669"/>
    <property type="project" value="UniProtKB-KW"/>
</dbReference>
<evidence type="ECO:0000313" key="4">
    <source>
        <dbReference type="Proteomes" id="UP000243719"/>
    </source>
</evidence>
<comment type="similarity">
    <text evidence="1">Belongs to the bacterial ring-hydroxylating dioxygenase beta subunit family.</text>
</comment>
<dbReference type="OrthoDB" id="7062869at2"/>
<sequence>MAQHETSGMRPAFAAAIELIWQEAELLDRKDYRTWLTLWTEDGHYVVPIEPDTTDFAASLNYVYDDHVMRKLRADRMLSGFSASASDSARTVRTVSRFVEQTRGDEGGIIEIRSSQVVVACKRATTTLFAADVTHRIAFTDGQPKIVDKVIRLIDSLEALNSIGFLL</sequence>
<dbReference type="STRING" id="1770053.SAMN05216551_102160"/>
<dbReference type="SUPFAM" id="SSF54427">
    <property type="entry name" value="NTF2-like"/>
    <property type="match status" value="1"/>
</dbReference>
<dbReference type="Proteomes" id="UP000243719">
    <property type="component" value="Unassembled WGS sequence"/>
</dbReference>
<gene>
    <name evidence="3" type="ORF">SAMN05216551_102160</name>
</gene>
<protein>
    <submittedName>
        <fullName evidence="3">3-phenylpropionate/cinnamic acid dioxygenase, small subunit</fullName>
    </submittedName>
</protein>
<dbReference type="EMBL" id="FNLO01000002">
    <property type="protein sequence ID" value="SDV46983.1"/>
    <property type="molecule type" value="Genomic_DNA"/>
</dbReference>
<keyword evidence="3" id="KW-0223">Dioxygenase</keyword>
<proteinExistence type="inferred from homology"/>
<dbReference type="PANTHER" id="PTHR41534:SF2">
    <property type="entry name" value="3-PHENYLPROPIONATE_CINNAMIC ACID DIOXYGENASE SUBUNIT BETA"/>
    <property type="match status" value="1"/>
</dbReference>
<keyword evidence="4" id="KW-1185">Reference proteome</keyword>
<dbReference type="AlphaFoldDB" id="A0A1H2PKM1"/>
<dbReference type="Pfam" id="PF00866">
    <property type="entry name" value="Ring_hydroxyl_B"/>
    <property type="match status" value="1"/>
</dbReference>
<dbReference type="PANTHER" id="PTHR41534">
    <property type="entry name" value="BLR3401 PROTEIN"/>
    <property type="match status" value="1"/>
</dbReference>
<evidence type="ECO:0000256" key="2">
    <source>
        <dbReference type="ARBA" id="ARBA00023002"/>
    </source>
</evidence>
<dbReference type="GO" id="GO:0019380">
    <property type="term" value="P:3-phenylpropionate catabolic process"/>
    <property type="evidence" value="ECO:0007669"/>
    <property type="project" value="TreeGrafter"/>
</dbReference>
<keyword evidence="2" id="KW-0560">Oxidoreductase</keyword>
<accession>A0A1H2PKM1</accession>
<dbReference type="InterPro" id="IPR032710">
    <property type="entry name" value="NTF2-like_dom_sf"/>
</dbReference>
<evidence type="ECO:0000256" key="1">
    <source>
        <dbReference type="ARBA" id="ARBA00009570"/>
    </source>
</evidence>
<dbReference type="InterPro" id="IPR000391">
    <property type="entry name" value="Rng_hydr_dOase-bsu"/>
</dbReference>
<organism evidence="3 4">
    <name type="scientific">Chitinasiproducens palmae</name>
    <dbReference type="NCBI Taxonomy" id="1770053"/>
    <lineage>
        <taxon>Bacteria</taxon>
        <taxon>Pseudomonadati</taxon>
        <taxon>Pseudomonadota</taxon>
        <taxon>Betaproteobacteria</taxon>
        <taxon>Burkholderiales</taxon>
        <taxon>Burkholderiaceae</taxon>
        <taxon>Chitinasiproducens</taxon>
    </lineage>
</organism>
<name>A0A1H2PKM1_9BURK</name>
<dbReference type="RefSeq" id="WP_091904998.1">
    <property type="nucleotide sequence ID" value="NZ_FNLO01000002.1"/>
</dbReference>
<dbReference type="Gene3D" id="3.10.450.50">
    <property type="match status" value="1"/>
</dbReference>